<gene>
    <name evidence="1" type="primary">P2RY11</name>
</gene>
<name>A0AC11DUB3_SHEEP</name>
<evidence type="ECO:0000313" key="1">
    <source>
        <dbReference type="Ensembl" id="ENSOARP00020049917.1"/>
    </source>
</evidence>
<sequence length="568" mass="61686">MGKADLGHPRKQPEAKPGWQIECPRLGPERCCAGLPSWASRHSPRFPFIKESCCPTFHSNKFISHEAESAFEMVGLLSAPYLGLCLHLGSGCARSYFICQGDTGVTLLWCPGALDPSPAYPVPPQQMKELWRLGAVRRRETGSRSEACVQTASRAESGAARKGRGQRLVSQKGARHMGHSATWGTVRLQTRKQAMRASASNISGAMQCPVNFSEAADRLLSGLQEGFLWPMLVAEFLVALACNSLALYRFCSREQRPWPPAVIFSAQLAVSDLLYALTLPPLAAYFYPPKHWRYGEAACRLERFLFTCNLLGSVIFITCISLNRYMGIVHPFFTHSQLRPKHAWAVSAAGWALAVLLAAPTLSFSHLSRSQRQGQCSVTSPGACTKCLGTAGDSQLEAYRVYSLALAALGCGLPLLLTLAAYGALGRAVQHSHGMTAANKLQVMVLVASGVALYASSYVPYYITAVLNVYARLRWQALCPGFASEAAAEKALDQRTYLAHQVTRGLVPLAICIHPLLYMAVVPSLDCCRQRCGQGQTPKDTPCSSQALPLNVTATPQTSELQSPELSP</sequence>
<protein>
    <submittedName>
        <fullName evidence="1">Uncharacterized protein</fullName>
    </submittedName>
</protein>
<reference evidence="1" key="2">
    <citation type="submission" date="2025-08" db="UniProtKB">
        <authorList>
            <consortium name="Ensembl"/>
        </authorList>
    </citation>
    <scope>IDENTIFICATION</scope>
</reference>
<proteinExistence type="predicted"/>
<organism evidence="1">
    <name type="scientific">Ovis aries</name>
    <name type="common">Sheep</name>
    <dbReference type="NCBI Taxonomy" id="9940"/>
    <lineage>
        <taxon>Eukaryota</taxon>
        <taxon>Metazoa</taxon>
        <taxon>Chordata</taxon>
        <taxon>Craniata</taxon>
        <taxon>Vertebrata</taxon>
        <taxon>Euteleostomi</taxon>
        <taxon>Mammalia</taxon>
        <taxon>Eutheria</taxon>
        <taxon>Laurasiatheria</taxon>
        <taxon>Artiodactyla</taxon>
        <taxon>Ruminantia</taxon>
        <taxon>Pecora</taxon>
        <taxon>Bovidae</taxon>
        <taxon>Caprinae</taxon>
        <taxon>Ovis</taxon>
    </lineage>
</organism>
<accession>A0AC11DUB3</accession>
<reference evidence="1" key="1">
    <citation type="submission" date="2020-11" db="EMBL/GenBank/DDBJ databases">
        <authorList>
            <person name="Davenport K.M."/>
            <person name="Bickhart D.M."/>
            <person name="Smith T.P.L."/>
            <person name="Murdoch B.M."/>
            <person name="Rosen B.D."/>
        </authorList>
    </citation>
    <scope>NUCLEOTIDE SEQUENCE [LARGE SCALE GENOMIC DNA]</scope>
    <source>
        <strain evidence="1">OAR_USU_Benz2616</strain>
    </source>
</reference>
<dbReference type="Ensembl" id="ENSOART00020053176.1">
    <property type="protein sequence ID" value="ENSOARP00020049917.1"/>
    <property type="gene ID" value="ENSOARG00020003235.2"/>
</dbReference>
<reference evidence="1" key="3">
    <citation type="submission" date="2025-09" db="UniProtKB">
        <authorList>
            <consortium name="Ensembl"/>
        </authorList>
    </citation>
    <scope>IDENTIFICATION</scope>
</reference>